<proteinExistence type="predicted"/>
<name>A0A0G3GAC1_9GAMM</name>
<dbReference type="AlphaFoldDB" id="A0A0G3GAC1"/>
<dbReference type="PATRIC" id="fig|106634.4.peg.2131"/>
<reference evidence="1 2" key="1">
    <citation type="submission" date="2015-04" db="EMBL/GenBank/DDBJ databases">
        <title>Complete Sequence for the Genome of the Thioalkalivibrio versutus D301.</title>
        <authorList>
            <person name="Mu T."/>
            <person name="Zhou J."/>
            <person name="Xu X."/>
        </authorList>
    </citation>
    <scope>NUCLEOTIDE SEQUENCE [LARGE SCALE GENOMIC DNA]</scope>
    <source>
        <strain evidence="1 2">D301</strain>
    </source>
</reference>
<keyword evidence="2" id="KW-1185">Reference proteome</keyword>
<protein>
    <recommendedName>
        <fullName evidence="3">DUF3581 domain-containing protein</fullName>
    </recommendedName>
</protein>
<organism evidence="1 2">
    <name type="scientific">Thioalkalivibrio versutus</name>
    <dbReference type="NCBI Taxonomy" id="106634"/>
    <lineage>
        <taxon>Bacteria</taxon>
        <taxon>Pseudomonadati</taxon>
        <taxon>Pseudomonadota</taxon>
        <taxon>Gammaproteobacteria</taxon>
        <taxon>Chromatiales</taxon>
        <taxon>Ectothiorhodospiraceae</taxon>
        <taxon>Thioalkalivibrio</taxon>
    </lineage>
</organism>
<dbReference type="InterPro" id="IPR021974">
    <property type="entry name" value="DUF3581"/>
</dbReference>
<evidence type="ECO:0008006" key="3">
    <source>
        <dbReference type="Google" id="ProtNLM"/>
    </source>
</evidence>
<dbReference type="EMBL" id="CP011367">
    <property type="protein sequence ID" value="AKJ95746.1"/>
    <property type="molecule type" value="Genomic_DNA"/>
</dbReference>
<evidence type="ECO:0000313" key="1">
    <source>
        <dbReference type="EMBL" id="AKJ95746.1"/>
    </source>
</evidence>
<dbReference type="Pfam" id="PF12119">
    <property type="entry name" value="DUF3581"/>
    <property type="match status" value="1"/>
</dbReference>
<gene>
    <name evidence="1" type="ORF">TVD_10430</name>
</gene>
<dbReference type="KEGG" id="tvr:TVD_10430"/>
<dbReference type="RefSeq" id="WP_018938873.1">
    <property type="nucleotide sequence ID" value="NZ_CP011367.1"/>
</dbReference>
<evidence type="ECO:0000313" key="2">
    <source>
        <dbReference type="Proteomes" id="UP000064201"/>
    </source>
</evidence>
<dbReference type="Proteomes" id="UP000064201">
    <property type="component" value="Chromosome"/>
</dbReference>
<accession>A0A0G3GAC1</accession>
<dbReference type="OrthoDB" id="5892138at2"/>
<dbReference type="STRING" id="106634.TVD_10430"/>
<sequence>MTDTRFLEDFYRLRDGQLVVTPEQGSDFAKTLAGDFNPIHDADNRRFCVPGDLLFALVLDTYGASANMHFRFTGMVGGNVPLVFPDSPGDAFAITDEGGKSVIEVERSGPVIDEPNAIESLIRSYVGFSGQNFPHVLVPLMEEHGVMVNPKRPLVMYERMGFRLPEPLAASAGVPEPRLKDAVMTVNGKRGEIRLDYELVIDQSVVADGSKHLVLSGLRAFDAADVERLVADYESWKAAYFNQPAGTRAHA</sequence>